<evidence type="ECO:0000313" key="3">
    <source>
        <dbReference type="EMBL" id="KAJ9168157.1"/>
    </source>
</evidence>
<dbReference type="PANTHER" id="PTHR36014:SF1">
    <property type="entry name" value="OS03G0176700 PROTEIN"/>
    <property type="match status" value="1"/>
</dbReference>
<protein>
    <recommendedName>
        <fullName evidence="2">DUF7880 domain-containing protein</fullName>
    </recommendedName>
</protein>
<organism evidence="3 4">
    <name type="scientific">Hevea brasiliensis</name>
    <name type="common">Para rubber tree</name>
    <name type="synonym">Siphonia brasiliensis</name>
    <dbReference type="NCBI Taxonomy" id="3981"/>
    <lineage>
        <taxon>Eukaryota</taxon>
        <taxon>Viridiplantae</taxon>
        <taxon>Streptophyta</taxon>
        <taxon>Embryophyta</taxon>
        <taxon>Tracheophyta</taxon>
        <taxon>Spermatophyta</taxon>
        <taxon>Magnoliopsida</taxon>
        <taxon>eudicotyledons</taxon>
        <taxon>Gunneridae</taxon>
        <taxon>Pentapetalae</taxon>
        <taxon>rosids</taxon>
        <taxon>fabids</taxon>
        <taxon>Malpighiales</taxon>
        <taxon>Euphorbiaceae</taxon>
        <taxon>Crotonoideae</taxon>
        <taxon>Micrandreae</taxon>
        <taxon>Hevea</taxon>
    </lineage>
</organism>
<evidence type="ECO:0000313" key="4">
    <source>
        <dbReference type="Proteomes" id="UP001174677"/>
    </source>
</evidence>
<dbReference type="InterPro" id="IPR057202">
    <property type="entry name" value="DUF7880"/>
</dbReference>
<name>A0ABQ9LJN5_HEVBR</name>
<comment type="caution">
    <text evidence="3">The sequence shown here is derived from an EMBL/GenBank/DDBJ whole genome shotgun (WGS) entry which is preliminary data.</text>
</comment>
<feature type="region of interest" description="Disordered" evidence="1">
    <location>
        <begin position="213"/>
        <end position="241"/>
    </location>
</feature>
<feature type="domain" description="DUF7880" evidence="2">
    <location>
        <begin position="87"/>
        <end position="213"/>
    </location>
</feature>
<accession>A0ABQ9LJN5</accession>
<feature type="compositionally biased region" description="Acidic residues" evidence="1">
    <location>
        <begin position="222"/>
        <end position="231"/>
    </location>
</feature>
<keyword evidence="4" id="KW-1185">Reference proteome</keyword>
<evidence type="ECO:0000256" key="1">
    <source>
        <dbReference type="SAM" id="MobiDB-lite"/>
    </source>
</evidence>
<dbReference type="Pfam" id="PF25306">
    <property type="entry name" value="DUF7880"/>
    <property type="match status" value="1"/>
</dbReference>
<sequence length="241" mass="26508">MAITYSTARVSSSPLNYSAFPCLNRPLFAKPRKKLVGLKCALSTPKWKSSRRLVSISLLFSRLFLVPNHATAGSFLDKYVKKKKLDPLEAYVPAVILTQFQIKDLEKTLEVDQPQFANCRYLLRSGPAASLRINIRAVAQYASDAGSGNTAFNDVDQCLRALEELDSLLLLASRNDPAASVKSMKAKIGVALDALDSLLHTVPPDVFDKGKAIADAYRSSEEPEPEPESLEPELKKLESLL</sequence>
<gene>
    <name evidence="3" type="ORF">P3X46_019716</name>
</gene>
<feature type="compositionally biased region" description="Basic and acidic residues" evidence="1">
    <location>
        <begin position="232"/>
        <end position="241"/>
    </location>
</feature>
<dbReference type="EMBL" id="JARPOI010000011">
    <property type="protein sequence ID" value="KAJ9168157.1"/>
    <property type="molecule type" value="Genomic_DNA"/>
</dbReference>
<evidence type="ECO:0000259" key="2">
    <source>
        <dbReference type="Pfam" id="PF25306"/>
    </source>
</evidence>
<dbReference type="Proteomes" id="UP001174677">
    <property type="component" value="Chromosome 11"/>
</dbReference>
<reference evidence="3" key="1">
    <citation type="journal article" date="2023" name="Plant Biotechnol. J.">
        <title>Chromosome-level wild Hevea brasiliensis genome provides new tools for genomic-assisted breeding and valuable loci to elevate rubber yield.</title>
        <authorList>
            <person name="Cheng H."/>
            <person name="Song X."/>
            <person name="Hu Y."/>
            <person name="Wu T."/>
            <person name="Yang Q."/>
            <person name="An Z."/>
            <person name="Feng S."/>
            <person name="Deng Z."/>
            <person name="Wu W."/>
            <person name="Zeng X."/>
            <person name="Tu M."/>
            <person name="Wang X."/>
            <person name="Huang H."/>
        </authorList>
    </citation>
    <scope>NUCLEOTIDE SEQUENCE</scope>
    <source>
        <strain evidence="3">MT/VB/25A 57/8</strain>
    </source>
</reference>
<dbReference type="PANTHER" id="PTHR36014">
    <property type="entry name" value="OS03G0176600 PROTEIN"/>
    <property type="match status" value="1"/>
</dbReference>
<proteinExistence type="predicted"/>